<feature type="transmembrane region" description="Helical" evidence="5">
    <location>
        <begin position="175"/>
        <end position="194"/>
    </location>
</feature>
<evidence type="ECO:0000259" key="6">
    <source>
        <dbReference type="Pfam" id="PF01794"/>
    </source>
</evidence>
<dbReference type="InterPro" id="IPR013130">
    <property type="entry name" value="Fe3_Rdtase_TM_dom"/>
</dbReference>
<dbReference type="Pfam" id="PF01794">
    <property type="entry name" value="Ferric_reduct"/>
    <property type="match status" value="1"/>
</dbReference>
<keyword evidence="8" id="KW-1185">Reference proteome</keyword>
<evidence type="ECO:0000256" key="4">
    <source>
        <dbReference type="ARBA" id="ARBA00023136"/>
    </source>
</evidence>
<feature type="transmembrane region" description="Helical" evidence="5">
    <location>
        <begin position="151"/>
        <end position="169"/>
    </location>
</feature>
<evidence type="ECO:0000256" key="3">
    <source>
        <dbReference type="ARBA" id="ARBA00022989"/>
    </source>
</evidence>
<feature type="domain" description="Ferric oxidoreductase" evidence="6">
    <location>
        <begin position="51"/>
        <end position="161"/>
    </location>
</feature>
<dbReference type="RefSeq" id="WP_057943274.1">
    <property type="nucleotide sequence ID" value="NZ_CP011131.1"/>
</dbReference>
<dbReference type="EMBL" id="CP093547">
    <property type="protein sequence ID" value="UNP27570.1"/>
    <property type="molecule type" value="Genomic_DNA"/>
</dbReference>
<sequence>MNLQTTTPLTSGWKLFGVIAALILAMSAAILWAHADPVEGVRSLIRATARTSFTLFLIAFTASAFVALVPAPWSKAVLRERRYIGLAFAFSHLVHAIAIYSYGRLAPEFWPGRTGFANVPGSVGYLFIVLMTVTSFKPVARRLSAVAWKRLHTTGMWVIAAVFASSYFKRIPMDSAYAIPFGILLAAIAIRQVGKLAQANKRRQTATRGAAQYPTEAA</sequence>
<keyword evidence="3 5" id="KW-1133">Transmembrane helix</keyword>
<protein>
    <submittedName>
        <fullName evidence="7">Ferric reductase-like transmembrane domain-containing protein</fullName>
    </submittedName>
</protein>
<organism evidence="7 8">
    <name type="scientific">Lysobacter gummosus</name>
    <dbReference type="NCBI Taxonomy" id="262324"/>
    <lineage>
        <taxon>Bacteria</taxon>
        <taxon>Pseudomonadati</taxon>
        <taxon>Pseudomonadota</taxon>
        <taxon>Gammaproteobacteria</taxon>
        <taxon>Lysobacterales</taxon>
        <taxon>Lysobacteraceae</taxon>
        <taxon>Lysobacter</taxon>
    </lineage>
</organism>
<name>A0ABY3X7I4_9GAMM</name>
<proteinExistence type="predicted"/>
<accession>A0ABY3X7I4</accession>
<keyword evidence="4 5" id="KW-0472">Membrane</keyword>
<evidence type="ECO:0000313" key="7">
    <source>
        <dbReference type="EMBL" id="UNP27570.1"/>
    </source>
</evidence>
<dbReference type="Proteomes" id="UP000829194">
    <property type="component" value="Chromosome"/>
</dbReference>
<feature type="transmembrane region" description="Helical" evidence="5">
    <location>
        <begin position="12"/>
        <end position="33"/>
    </location>
</feature>
<feature type="transmembrane region" description="Helical" evidence="5">
    <location>
        <begin position="83"/>
        <end position="102"/>
    </location>
</feature>
<feature type="transmembrane region" description="Helical" evidence="5">
    <location>
        <begin position="122"/>
        <end position="139"/>
    </location>
</feature>
<reference evidence="7 8" key="1">
    <citation type="submission" date="2022-03" db="EMBL/GenBank/DDBJ databases">
        <title>Complete genome sequence of Lysobacter capsici VKM B-2533 and Lysobacter gummosus 10.1.1, promising sources of lytic agents.</title>
        <authorList>
            <person name="Tarlachkov S.V."/>
            <person name="Kudryakova I.V."/>
            <person name="Afoshin A.S."/>
            <person name="Leontyevskaya E.A."/>
            <person name="Leontyevskaya N.V."/>
        </authorList>
    </citation>
    <scope>NUCLEOTIDE SEQUENCE [LARGE SCALE GENOMIC DNA]</scope>
    <source>
        <strain evidence="7 8">10.1.1</strain>
    </source>
</reference>
<evidence type="ECO:0000313" key="8">
    <source>
        <dbReference type="Proteomes" id="UP000829194"/>
    </source>
</evidence>
<evidence type="ECO:0000256" key="1">
    <source>
        <dbReference type="ARBA" id="ARBA00004141"/>
    </source>
</evidence>
<gene>
    <name evidence="7" type="ORF">MOV92_13640</name>
</gene>
<feature type="transmembrane region" description="Helical" evidence="5">
    <location>
        <begin position="53"/>
        <end position="71"/>
    </location>
</feature>
<keyword evidence="2 5" id="KW-0812">Transmembrane</keyword>
<evidence type="ECO:0000256" key="2">
    <source>
        <dbReference type="ARBA" id="ARBA00022692"/>
    </source>
</evidence>
<comment type="subcellular location">
    <subcellularLocation>
        <location evidence="1">Membrane</location>
        <topology evidence="1">Multi-pass membrane protein</topology>
    </subcellularLocation>
</comment>
<evidence type="ECO:0000256" key="5">
    <source>
        <dbReference type="SAM" id="Phobius"/>
    </source>
</evidence>